<proteinExistence type="predicted"/>
<comment type="caution">
    <text evidence="1">The sequence shown here is derived from an EMBL/GenBank/DDBJ whole genome shotgun (WGS) entry which is preliminary data.</text>
</comment>
<dbReference type="EMBL" id="JASBWR010000023">
    <property type="protein sequence ID" value="KAJ9107881.1"/>
    <property type="molecule type" value="Genomic_DNA"/>
</dbReference>
<accession>A0ACC2W9Y9</accession>
<evidence type="ECO:0000313" key="1">
    <source>
        <dbReference type="EMBL" id="KAJ9107881.1"/>
    </source>
</evidence>
<keyword evidence="2" id="KW-1185">Reference proteome</keyword>
<gene>
    <name evidence="1" type="ORF">QFC19_002624</name>
</gene>
<sequence>MVNPAEHTDTKNPTADRMPKLVCFDLDYTLWDCCIYNNLTPPIKRKGDAVNTLYDRHGTELAFYREVPDVLAELKKSSIHIAAASRTHAPDLAREALGLLLVPLEKGSSKIAKAITFFQTMEIYPGSKLRHFKSIHAKTGIPYSEMLFFDDESRNKEVEQLGVTMHLVRNGVDRSTFNKGVIEWRKRNGK</sequence>
<dbReference type="Proteomes" id="UP001241377">
    <property type="component" value="Unassembled WGS sequence"/>
</dbReference>
<protein>
    <submittedName>
        <fullName evidence="1">Uncharacterized protein</fullName>
    </submittedName>
</protein>
<evidence type="ECO:0000313" key="2">
    <source>
        <dbReference type="Proteomes" id="UP001241377"/>
    </source>
</evidence>
<organism evidence="1 2">
    <name type="scientific">Naganishia cerealis</name>
    <dbReference type="NCBI Taxonomy" id="610337"/>
    <lineage>
        <taxon>Eukaryota</taxon>
        <taxon>Fungi</taxon>
        <taxon>Dikarya</taxon>
        <taxon>Basidiomycota</taxon>
        <taxon>Agaricomycotina</taxon>
        <taxon>Tremellomycetes</taxon>
        <taxon>Filobasidiales</taxon>
        <taxon>Filobasidiaceae</taxon>
        <taxon>Naganishia</taxon>
    </lineage>
</organism>
<reference evidence="1" key="1">
    <citation type="submission" date="2023-04" db="EMBL/GenBank/DDBJ databases">
        <title>Draft Genome sequencing of Naganishia species isolated from polar environments using Oxford Nanopore Technology.</title>
        <authorList>
            <person name="Leo P."/>
            <person name="Venkateswaran K."/>
        </authorList>
    </citation>
    <scope>NUCLEOTIDE SEQUENCE</scope>
    <source>
        <strain evidence="1">MNA-CCFEE 5261</strain>
    </source>
</reference>
<name>A0ACC2W9Y9_9TREE</name>